<dbReference type="EMBL" id="CP001650">
    <property type="protein sequence ID" value="ADF51630.1"/>
    <property type="molecule type" value="Genomic_DNA"/>
</dbReference>
<accession>D5BJG4</accession>
<evidence type="ECO:0000256" key="1">
    <source>
        <dbReference type="SAM" id="Phobius"/>
    </source>
</evidence>
<dbReference type="KEGG" id="zpr:ZPR_1292"/>
<dbReference type="Proteomes" id="UP000001654">
    <property type="component" value="Chromosome"/>
</dbReference>
<dbReference type="HOGENOM" id="CLU_3142512_0_0_10"/>
<keyword evidence="1" id="KW-0472">Membrane</keyword>
<name>D5BJG4_ZUNPS</name>
<reference evidence="2 3" key="1">
    <citation type="journal article" date="2010" name="BMC Genomics">
        <title>The complete genome of Zunongwangia profunda SM-A87 reveals its adaptation to the deep-sea environment and ecological role in sedimentary organic nitrogen degradation.</title>
        <authorList>
            <person name="Qin Q.L."/>
            <person name="Zhang X.Y."/>
            <person name="Wang X.M."/>
            <person name="Liu G.M."/>
            <person name="Chen X.L."/>
            <person name="Xie B.B."/>
            <person name="Dang H.Y."/>
            <person name="Zhou B.C."/>
            <person name="Yu J."/>
            <person name="Zhang Y.Z."/>
        </authorList>
    </citation>
    <scope>NUCLEOTIDE SEQUENCE [LARGE SCALE GENOMIC DNA]</scope>
    <source>
        <strain evidence="3">DSM 18752 / CCTCC AB 206139 / SM-A87</strain>
    </source>
</reference>
<keyword evidence="3" id="KW-1185">Reference proteome</keyword>
<sequence length="49" mass="5703">MEYSVSRMFVLIAYNGLCMVSGGFQSTLLSVLHLFYSNEKRYNLVLNRH</sequence>
<keyword evidence="1" id="KW-0812">Transmembrane</keyword>
<gene>
    <name evidence="2" type="ordered locus">ZPR_1292</name>
</gene>
<organism evidence="2 3">
    <name type="scientific">Zunongwangia profunda (strain DSM 18752 / CCTCC AB 206139 / SM-A87)</name>
    <name type="common">Wangia profunda</name>
    <dbReference type="NCBI Taxonomy" id="655815"/>
    <lineage>
        <taxon>Bacteria</taxon>
        <taxon>Pseudomonadati</taxon>
        <taxon>Bacteroidota</taxon>
        <taxon>Flavobacteriia</taxon>
        <taxon>Flavobacteriales</taxon>
        <taxon>Flavobacteriaceae</taxon>
        <taxon>Zunongwangia</taxon>
    </lineage>
</organism>
<dbReference type="AlphaFoldDB" id="D5BJG4"/>
<evidence type="ECO:0000313" key="2">
    <source>
        <dbReference type="EMBL" id="ADF51630.1"/>
    </source>
</evidence>
<keyword evidence="1" id="KW-1133">Transmembrane helix</keyword>
<protein>
    <submittedName>
        <fullName evidence="2">Uncharacterized protein</fullName>
    </submittedName>
</protein>
<feature type="transmembrane region" description="Helical" evidence="1">
    <location>
        <begin position="12"/>
        <end position="36"/>
    </location>
</feature>
<proteinExistence type="predicted"/>
<evidence type="ECO:0000313" key="3">
    <source>
        <dbReference type="Proteomes" id="UP000001654"/>
    </source>
</evidence>